<dbReference type="Proteomes" id="UP000681722">
    <property type="component" value="Unassembled WGS sequence"/>
</dbReference>
<gene>
    <name evidence="2" type="ORF">GPM918_LOCUS19776</name>
    <name evidence="1" type="ORF">OVA965_LOCUS10108</name>
    <name evidence="4" type="ORF">SRO942_LOCUS19775</name>
    <name evidence="3" type="ORF">TMI583_LOCUS10104</name>
</gene>
<dbReference type="Proteomes" id="UP000663829">
    <property type="component" value="Unassembled WGS sequence"/>
</dbReference>
<organism evidence="2 5">
    <name type="scientific">Didymodactylos carnosus</name>
    <dbReference type="NCBI Taxonomy" id="1234261"/>
    <lineage>
        <taxon>Eukaryota</taxon>
        <taxon>Metazoa</taxon>
        <taxon>Spiralia</taxon>
        <taxon>Gnathifera</taxon>
        <taxon>Rotifera</taxon>
        <taxon>Eurotatoria</taxon>
        <taxon>Bdelloidea</taxon>
        <taxon>Philodinida</taxon>
        <taxon>Philodinidae</taxon>
        <taxon>Didymodactylos</taxon>
    </lineage>
</organism>
<reference evidence="2" key="1">
    <citation type="submission" date="2021-02" db="EMBL/GenBank/DDBJ databases">
        <authorList>
            <person name="Nowell W R."/>
        </authorList>
    </citation>
    <scope>NUCLEOTIDE SEQUENCE</scope>
</reference>
<proteinExistence type="predicted"/>
<evidence type="ECO:0000313" key="1">
    <source>
        <dbReference type="EMBL" id="CAF0910739.1"/>
    </source>
</evidence>
<comment type="caution">
    <text evidence="2">The sequence shown here is derived from an EMBL/GenBank/DDBJ whole genome shotgun (WGS) entry which is preliminary data.</text>
</comment>
<dbReference type="EMBL" id="CAJOBA010003690">
    <property type="protein sequence ID" value="CAF3689875.1"/>
    <property type="molecule type" value="Genomic_DNA"/>
</dbReference>
<dbReference type="EMBL" id="CAJOBC010006081">
    <property type="protein sequence ID" value="CAF3886344.1"/>
    <property type="molecule type" value="Genomic_DNA"/>
</dbReference>
<keyword evidence="5" id="KW-1185">Reference proteome</keyword>
<sequence length="90" mass="10141">MADKRHPCDRDSERLVCKRGGSIINCGIDSGVRDPNCTKNGSLPTDDLERIRNSAHYQRAMEIKNEQKFKTDKVGNGDYAATLKKEEVMN</sequence>
<dbReference type="AlphaFoldDB" id="A0A814QMW3"/>
<dbReference type="EMBL" id="CAJNOQ010006080">
    <property type="protein sequence ID" value="CAF1122756.1"/>
    <property type="molecule type" value="Genomic_DNA"/>
</dbReference>
<evidence type="ECO:0000313" key="2">
    <source>
        <dbReference type="EMBL" id="CAF1122756.1"/>
    </source>
</evidence>
<name>A0A814QMW3_9BILA</name>
<dbReference type="EMBL" id="CAJNOK010003689">
    <property type="protein sequence ID" value="CAF0910739.1"/>
    <property type="molecule type" value="Genomic_DNA"/>
</dbReference>
<dbReference type="Proteomes" id="UP000677228">
    <property type="component" value="Unassembled WGS sequence"/>
</dbReference>
<evidence type="ECO:0000313" key="4">
    <source>
        <dbReference type="EMBL" id="CAF3886344.1"/>
    </source>
</evidence>
<evidence type="ECO:0000313" key="5">
    <source>
        <dbReference type="Proteomes" id="UP000663829"/>
    </source>
</evidence>
<dbReference type="Proteomes" id="UP000682733">
    <property type="component" value="Unassembled WGS sequence"/>
</dbReference>
<evidence type="ECO:0000313" key="3">
    <source>
        <dbReference type="EMBL" id="CAF3689875.1"/>
    </source>
</evidence>
<accession>A0A814QMW3</accession>
<protein>
    <submittedName>
        <fullName evidence="2">Uncharacterized protein</fullName>
    </submittedName>
</protein>